<dbReference type="InterPro" id="IPR009784">
    <property type="entry name" value="DUF1349"/>
</dbReference>
<dbReference type="GO" id="GO:0005975">
    <property type="term" value="P:carbohydrate metabolic process"/>
    <property type="evidence" value="ECO:0007669"/>
    <property type="project" value="UniProtKB-ARBA"/>
</dbReference>
<dbReference type="GO" id="GO:0004553">
    <property type="term" value="F:hydrolase activity, hydrolyzing O-glycosyl compounds"/>
    <property type="evidence" value="ECO:0007669"/>
    <property type="project" value="UniProtKB-ARBA"/>
</dbReference>
<dbReference type="SUPFAM" id="SSF49899">
    <property type="entry name" value="Concanavalin A-like lectins/glucanases"/>
    <property type="match status" value="1"/>
</dbReference>
<dbReference type="RefSeq" id="WP_119439009.1">
    <property type="nucleotide sequence ID" value="NZ_QWGR01000010.1"/>
</dbReference>
<protein>
    <submittedName>
        <fullName evidence="1">DUF1349 domain-containing protein</fullName>
    </submittedName>
</protein>
<dbReference type="EMBL" id="QWGR01000010">
    <property type="protein sequence ID" value="RIJ46968.1"/>
    <property type="molecule type" value="Genomic_DNA"/>
</dbReference>
<gene>
    <name evidence="1" type="ORF">D1614_16150</name>
</gene>
<dbReference type="InterPro" id="IPR013320">
    <property type="entry name" value="ConA-like_dom_sf"/>
</dbReference>
<dbReference type="Pfam" id="PF07081">
    <property type="entry name" value="DUF1349"/>
    <property type="match status" value="1"/>
</dbReference>
<reference evidence="1 2" key="1">
    <citation type="submission" date="2018-08" db="EMBL/GenBank/DDBJ databases">
        <title>Pallidiluteibacterium maritimus gen. nov., sp. nov., isolated from coastal sediment.</title>
        <authorList>
            <person name="Zhou L.Y."/>
        </authorList>
    </citation>
    <scope>NUCLEOTIDE SEQUENCE [LARGE SCALE GENOMIC DNA]</scope>
    <source>
        <strain evidence="1 2">XSD2</strain>
    </source>
</reference>
<sequence length="199" mass="23134">MEKRTLENFEWINKPENFVVDRNRVLIETRPETDLWQRTYYGFQNANAPAFVTSLNGDFSFEVKAEFEETAFRYDQCGVLLFIDNENWVKVSVEYENETFARLGSVVTNLGFSDWATTDIPAGISEMWYRVSRRGQDLYIENSVDGTGFRQMRMLHLHKASVEIKVGVYACSPLKSSFNAVFSEFKSGPCLWPEYETHK</sequence>
<keyword evidence="2" id="KW-1185">Reference proteome</keyword>
<dbReference type="Proteomes" id="UP000265926">
    <property type="component" value="Unassembled WGS sequence"/>
</dbReference>
<dbReference type="Gene3D" id="2.60.120.200">
    <property type="match status" value="1"/>
</dbReference>
<proteinExistence type="predicted"/>
<dbReference type="InterPro" id="IPR015987">
    <property type="entry name" value="UCP022704"/>
</dbReference>
<comment type="caution">
    <text evidence="1">The sequence shown here is derived from an EMBL/GenBank/DDBJ whole genome shotgun (WGS) entry which is preliminary data.</text>
</comment>
<dbReference type="AlphaFoldDB" id="A0A399SUE1"/>
<dbReference type="PANTHER" id="PTHR35332">
    <property type="entry name" value="REGULATION OF ENOLASE PROTEIN 1"/>
    <property type="match status" value="1"/>
</dbReference>
<dbReference type="PIRSF" id="PIRSF022704">
    <property type="entry name" value="UCP022704"/>
    <property type="match status" value="1"/>
</dbReference>
<accession>A0A399SUE1</accession>
<name>A0A399SUE1_9BACT</name>
<dbReference type="PANTHER" id="PTHR35332:SF2">
    <property type="entry name" value="REGULATION OF ENOLASE PROTEIN 1"/>
    <property type="match status" value="1"/>
</dbReference>
<dbReference type="OrthoDB" id="9814707at2"/>
<organism evidence="1 2">
    <name type="scientific">Maribellus luteus</name>
    <dbReference type="NCBI Taxonomy" id="2305463"/>
    <lineage>
        <taxon>Bacteria</taxon>
        <taxon>Pseudomonadati</taxon>
        <taxon>Bacteroidota</taxon>
        <taxon>Bacteroidia</taxon>
        <taxon>Marinilabiliales</taxon>
        <taxon>Prolixibacteraceae</taxon>
        <taxon>Maribellus</taxon>
    </lineage>
</organism>
<evidence type="ECO:0000313" key="1">
    <source>
        <dbReference type="EMBL" id="RIJ46968.1"/>
    </source>
</evidence>
<evidence type="ECO:0000313" key="2">
    <source>
        <dbReference type="Proteomes" id="UP000265926"/>
    </source>
</evidence>